<keyword evidence="1" id="KW-0812">Transmembrane</keyword>
<name>A0A1A8ZI45_9ACTN</name>
<dbReference type="PATRIC" id="fig|261654.4.peg.2470"/>
<evidence type="ECO:0000313" key="3">
    <source>
        <dbReference type="Proteomes" id="UP000199385"/>
    </source>
</evidence>
<feature type="transmembrane region" description="Helical" evidence="1">
    <location>
        <begin position="166"/>
        <end position="183"/>
    </location>
</feature>
<feature type="transmembrane region" description="Helical" evidence="1">
    <location>
        <begin position="257"/>
        <end position="277"/>
    </location>
</feature>
<dbReference type="Proteomes" id="UP000199385">
    <property type="component" value="Chromosome I"/>
</dbReference>
<dbReference type="InterPro" id="IPR010640">
    <property type="entry name" value="Low_temperature_requirement_A"/>
</dbReference>
<proteinExistence type="predicted"/>
<accession>A0A1A8ZI45</accession>
<feature type="transmembrane region" description="Helical" evidence="1">
    <location>
        <begin position="332"/>
        <end position="351"/>
    </location>
</feature>
<organism evidence="2 3">
    <name type="scientific">Micromonospora auratinigra</name>
    <dbReference type="NCBI Taxonomy" id="261654"/>
    <lineage>
        <taxon>Bacteria</taxon>
        <taxon>Bacillati</taxon>
        <taxon>Actinomycetota</taxon>
        <taxon>Actinomycetes</taxon>
        <taxon>Micromonosporales</taxon>
        <taxon>Micromonosporaceae</taxon>
        <taxon>Micromonospora</taxon>
    </lineage>
</organism>
<feature type="transmembrane region" description="Helical" evidence="1">
    <location>
        <begin position="68"/>
        <end position="89"/>
    </location>
</feature>
<gene>
    <name evidence="2" type="ORF">GA0070611_2426</name>
</gene>
<sequence>MLRLREGRAEGGGTGVRIDEPKALLPADQGGRATFLELFFDLVYVFALTRIGTRAFEDLALEKGYASAWQAFTGGGKTLLLLLALWALWQGTAWTTSRYDPHHIWLQTIVITALVCSMVMGIAIPRAFSKTGLAFAIAYVVAQVVRPAILLLALRRKQYRQLKQRMLITFCVTGVFWIAGAFVSTNPRVVLWSIALLLEYLGQRFGWPVPFLGRSTVSRWDIHGEHLSERYQQIFLVALGETILVAGVSYSRDPFSLTHTGAFAAALVTSILLWRIYVQRAGQILAEAVTHARHPAAVGRSAADTHLVMIVGVVATAIGYELVSEHPTGHNEASWITMVLGGPAVFLAGRARFEYEVFGRVSPSRWVAILVLLALLPLLVHHAPLYAAAAAALVLLAVAVADARRAWGRPPEKAAPPF</sequence>
<keyword evidence="3" id="KW-1185">Reference proteome</keyword>
<keyword evidence="1" id="KW-1133">Transmembrane helix</keyword>
<evidence type="ECO:0000256" key="1">
    <source>
        <dbReference type="SAM" id="Phobius"/>
    </source>
</evidence>
<feature type="transmembrane region" description="Helical" evidence="1">
    <location>
        <begin position="134"/>
        <end position="154"/>
    </location>
</feature>
<feature type="transmembrane region" description="Helical" evidence="1">
    <location>
        <begin position="298"/>
        <end position="320"/>
    </location>
</feature>
<dbReference type="PANTHER" id="PTHR36840">
    <property type="entry name" value="BLL5714 PROTEIN"/>
    <property type="match status" value="1"/>
</dbReference>
<feature type="transmembrane region" description="Helical" evidence="1">
    <location>
        <begin position="38"/>
        <end position="56"/>
    </location>
</feature>
<dbReference type="AlphaFoldDB" id="A0A1A8ZI45"/>
<reference evidence="3" key="1">
    <citation type="submission" date="2016-06" db="EMBL/GenBank/DDBJ databases">
        <authorList>
            <person name="Varghese N."/>
            <person name="Submissions Spin"/>
        </authorList>
    </citation>
    <scope>NUCLEOTIDE SEQUENCE [LARGE SCALE GENOMIC DNA]</scope>
    <source>
        <strain evidence="3">DSM 44815</strain>
    </source>
</reference>
<dbReference type="STRING" id="261654.GA0070611_2426"/>
<feature type="transmembrane region" description="Helical" evidence="1">
    <location>
        <begin position="363"/>
        <end position="380"/>
    </location>
</feature>
<protein>
    <submittedName>
        <fullName evidence="2">Low temperature requirement protein LtrA</fullName>
    </submittedName>
</protein>
<dbReference type="Pfam" id="PF06772">
    <property type="entry name" value="LtrA"/>
    <property type="match status" value="1"/>
</dbReference>
<evidence type="ECO:0000313" key="2">
    <source>
        <dbReference type="EMBL" id="SBT43704.1"/>
    </source>
</evidence>
<dbReference type="PANTHER" id="PTHR36840:SF1">
    <property type="entry name" value="BLL5714 PROTEIN"/>
    <property type="match status" value="1"/>
</dbReference>
<keyword evidence="1" id="KW-0472">Membrane</keyword>
<dbReference type="EMBL" id="LT594323">
    <property type="protein sequence ID" value="SBT43704.1"/>
    <property type="molecule type" value="Genomic_DNA"/>
</dbReference>
<feature type="transmembrane region" description="Helical" evidence="1">
    <location>
        <begin position="109"/>
        <end position="128"/>
    </location>
</feature>